<organism evidence="1 2">
    <name type="scientific">Durusdinium trenchii</name>
    <dbReference type="NCBI Taxonomy" id="1381693"/>
    <lineage>
        <taxon>Eukaryota</taxon>
        <taxon>Sar</taxon>
        <taxon>Alveolata</taxon>
        <taxon>Dinophyceae</taxon>
        <taxon>Suessiales</taxon>
        <taxon>Symbiodiniaceae</taxon>
        <taxon>Durusdinium</taxon>
    </lineage>
</organism>
<dbReference type="EMBL" id="CAXAMM010025780">
    <property type="protein sequence ID" value="CAK9057614.1"/>
    <property type="molecule type" value="Genomic_DNA"/>
</dbReference>
<evidence type="ECO:0008006" key="3">
    <source>
        <dbReference type="Google" id="ProtNLM"/>
    </source>
</evidence>
<dbReference type="Proteomes" id="UP001642464">
    <property type="component" value="Unassembled WGS sequence"/>
</dbReference>
<protein>
    <recommendedName>
        <fullName evidence="3">RING-type E3 ubiquitin transferase</fullName>
    </recommendedName>
</protein>
<reference evidence="1 2" key="1">
    <citation type="submission" date="2024-02" db="EMBL/GenBank/DDBJ databases">
        <authorList>
            <person name="Chen Y."/>
            <person name="Shah S."/>
            <person name="Dougan E. K."/>
            <person name="Thang M."/>
            <person name="Chan C."/>
        </authorList>
    </citation>
    <scope>NUCLEOTIDE SEQUENCE [LARGE SCALE GENOMIC DNA]</scope>
</reference>
<comment type="caution">
    <text evidence="1">The sequence shown here is derived from an EMBL/GenBank/DDBJ whole genome shotgun (WGS) entry which is preliminary data.</text>
</comment>
<accession>A0ABP0N1Y4</accession>
<proteinExistence type="predicted"/>
<evidence type="ECO:0000313" key="1">
    <source>
        <dbReference type="EMBL" id="CAK9057614.1"/>
    </source>
</evidence>
<keyword evidence="2" id="KW-1185">Reference proteome</keyword>
<gene>
    <name evidence="1" type="ORF">SCF082_LOCUS30884</name>
</gene>
<evidence type="ECO:0000313" key="2">
    <source>
        <dbReference type="Proteomes" id="UP001642464"/>
    </source>
</evidence>
<sequence length="279" mass="30475">MPFTGVPHRCPMSRAASHLLQFYPPLLQICQTQLQAASSASTRTTEMSLQLLQLLLAHAPNAEALQKTKEVVVPLCRWWATTFDPWATKSAFAYPITTFLGILGAWHACHPGDFTEQVSAFGHPKLSVLLAACCKQARSISLRSSVISAALTLAESGVEEQFWREVMNGCNELILAANQRGISSALAKTLQSLKASLSVKLPAPARSFAELQLCLLPAELKQSHLKEDGSIEDATIARWLFSWMAVWLKQLGGTRPEQLQVLLSSAPEQVQDALRSSGL</sequence>
<name>A0ABP0N1Y4_9DINO</name>